<evidence type="ECO:0000256" key="4">
    <source>
        <dbReference type="ARBA" id="ARBA00022989"/>
    </source>
</evidence>
<dbReference type="Proteomes" id="UP000185924">
    <property type="component" value="Unassembled WGS sequence"/>
</dbReference>
<protein>
    <submittedName>
        <fullName evidence="7">Lipopolysaccharide export system permease protein</fullName>
    </submittedName>
</protein>
<dbReference type="GO" id="GO:0015920">
    <property type="term" value="P:lipopolysaccharide transport"/>
    <property type="evidence" value="ECO:0007669"/>
    <property type="project" value="TreeGrafter"/>
</dbReference>
<feature type="transmembrane region" description="Helical" evidence="6">
    <location>
        <begin position="380"/>
        <end position="400"/>
    </location>
</feature>
<feature type="transmembrane region" description="Helical" evidence="6">
    <location>
        <begin position="439"/>
        <end position="457"/>
    </location>
</feature>
<evidence type="ECO:0000313" key="7">
    <source>
        <dbReference type="EMBL" id="SIQ91333.1"/>
    </source>
</evidence>
<evidence type="ECO:0000256" key="2">
    <source>
        <dbReference type="ARBA" id="ARBA00022475"/>
    </source>
</evidence>
<dbReference type="Pfam" id="PF03739">
    <property type="entry name" value="LptF_LptG"/>
    <property type="match status" value="1"/>
</dbReference>
<keyword evidence="4 6" id="KW-1133">Transmembrane helix</keyword>
<sequence length="483" mass="54567">MPACQLAHMKKLDKLILKSFAGPFLLTFAIVEFILLTQYMLKYLDELVGKDLGYDVFAELLFYFSINMAPVALPLAVLLSALMTFGTLGEHHELTAIKTSGIALPRILRPVAFFVISLSIGAFFFNNYVVPKANLKAYSLLWDIRQKKPAMNFKEGAFYNGLPGYSIKINEKLNDGRSLRDIMIYDHSKGGNNTTVILADSGQMYTEHDENYLILELFRGNTYVDQNNGGFRNSSEQFVREKFDATKIIFSLASFELGRTREELFSDNKMMKNIGQLTAVTDSLRRSGVRERQMYAPNVDPFYMYFKADTGQVKNGLPVTKVLPDSVHERKDLSPITADVMLAAANKARNVKSFTGSYKERVTTLSRDANNYEIEIWRKYTQSFAILIMFLIGAPLGAIIKKGGLGVPVIISIMFFIVMYVLGILGEKWAREGLVSVEAGMWGANAILLPIGMFFLYQAQNDSSLLEIDFWRKLMTRLKRSKI</sequence>
<organism evidence="7 8">
    <name type="scientific">Pontibacter lucknowensis</name>
    <dbReference type="NCBI Taxonomy" id="1077936"/>
    <lineage>
        <taxon>Bacteria</taxon>
        <taxon>Pseudomonadati</taxon>
        <taxon>Bacteroidota</taxon>
        <taxon>Cytophagia</taxon>
        <taxon>Cytophagales</taxon>
        <taxon>Hymenobacteraceae</taxon>
        <taxon>Pontibacter</taxon>
    </lineage>
</organism>
<keyword evidence="8" id="KW-1185">Reference proteome</keyword>
<reference evidence="8" key="1">
    <citation type="submission" date="2017-01" db="EMBL/GenBank/DDBJ databases">
        <authorList>
            <person name="Varghese N."/>
            <person name="Submissions S."/>
        </authorList>
    </citation>
    <scope>NUCLEOTIDE SEQUENCE [LARGE SCALE GENOMIC DNA]</scope>
    <source>
        <strain evidence="8">DM9</strain>
    </source>
</reference>
<gene>
    <name evidence="7" type="ORF">SAMN05421545_1644</name>
</gene>
<dbReference type="PANTHER" id="PTHR33529">
    <property type="entry name" value="SLR0882 PROTEIN-RELATED"/>
    <property type="match status" value="1"/>
</dbReference>
<evidence type="ECO:0000256" key="1">
    <source>
        <dbReference type="ARBA" id="ARBA00004651"/>
    </source>
</evidence>
<name>A0A1N6WMM1_9BACT</name>
<feature type="transmembrane region" description="Helical" evidence="6">
    <location>
        <begin position="61"/>
        <end position="86"/>
    </location>
</feature>
<dbReference type="PANTHER" id="PTHR33529:SF6">
    <property type="entry name" value="YJGP_YJGQ FAMILY PERMEASE"/>
    <property type="match status" value="1"/>
</dbReference>
<dbReference type="GO" id="GO:0043190">
    <property type="term" value="C:ATP-binding cassette (ABC) transporter complex"/>
    <property type="evidence" value="ECO:0007669"/>
    <property type="project" value="TreeGrafter"/>
</dbReference>
<evidence type="ECO:0000256" key="5">
    <source>
        <dbReference type="ARBA" id="ARBA00023136"/>
    </source>
</evidence>
<dbReference type="STRING" id="1077936.SAMN05421545_1644"/>
<evidence type="ECO:0000313" key="8">
    <source>
        <dbReference type="Proteomes" id="UP000185924"/>
    </source>
</evidence>
<comment type="subcellular location">
    <subcellularLocation>
        <location evidence="1">Cell membrane</location>
        <topology evidence="1">Multi-pass membrane protein</topology>
    </subcellularLocation>
</comment>
<feature type="transmembrane region" description="Helical" evidence="6">
    <location>
        <begin position="107"/>
        <end position="125"/>
    </location>
</feature>
<keyword evidence="3 6" id="KW-0812">Transmembrane</keyword>
<dbReference type="EMBL" id="FTNM01000002">
    <property type="protein sequence ID" value="SIQ91333.1"/>
    <property type="molecule type" value="Genomic_DNA"/>
</dbReference>
<keyword evidence="2" id="KW-1003">Cell membrane</keyword>
<keyword evidence="5 6" id="KW-0472">Membrane</keyword>
<dbReference type="AlphaFoldDB" id="A0A1N6WMM1"/>
<dbReference type="InterPro" id="IPR005495">
    <property type="entry name" value="LptG/LptF_permease"/>
</dbReference>
<feature type="transmembrane region" description="Helical" evidence="6">
    <location>
        <begin position="20"/>
        <end position="41"/>
    </location>
</feature>
<evidence type="ECO:0000256" key="6">
    <source>
        <dbReference type="SAM" id="Phobius"/>
    </source>
</evidence>
<accession>A0A1N6WMM1</accession>
<proteinExistence type="predicted"/>
<feature type="transmembrane region" description="Helical" evidence="6">
    <location>
        <begin position="407"/>
        <end position="427"/>
    </location>
</feature>
<evidence type="ECO:0000256" key="3">
    <source>
        <dbReference type="ARBA" id="ARBA00022692"/>
    </source>
</evidence>